<feature type="transmembrane region" description="Helical" evidence="6">
    <location>
        <begin position="796"/>
        <end position="815"/>
    </location>
</feature>
<evidence type="ECO:0000259" key="7">
    <source>
        <dbReference type="Pfam" id="PF02687"/>
    </source>
</evidence>
<dbReference type="GO" id="GO:0005886">
    <property type="term" value="C:plasma membrane"/>
    <property type="evidence" value="ECO:0007669"/>
    <property type="project" value="UniProtKB-SubCell"/>
</dbReference>
<dbReference type="EMBL" id="CP039291">
    <property type="protein sequence ID" value="QCB94372.1"/>
    <property type="molecule type" value="Genomic_DNA"/>
</dbReference>
<protein>
    <submittedName>
        <fullName evidence="8">ABC transporter permease</fullName>
    </submittedName>
</protein>
<keyword evidence="2" id="KW-1003">Cell membrane</keyword>
<dbReference type="Pfam" id="PF02687">
    <property type="entry name" value="FtsX"/>
    <property type="match status" value="1"/>
</dbReference>
<evidence type="ECO:0000256" key="3">
    <source>
        <dbReference type="ARBA" id="ARBA00022692"/>
    </source>
</evidence>
<name>A0A4P7SJP8_9CELL</name>
<dbReference type="InterPro" id="IPR003838">
    <property type="entry name" value="ABC3_permease_C"/>
</dbReference>
<evidence type="ECO:0000256" key="4">
    <source>
        <dbReference type="ARBA" id="ARBA00022989"/>
    </source>
</evidence>
<dbReference type="KEGG" id="celz:E5225_13215"/>
<organism evidence="8 9">
    <name type="scientific">Cellulomonas shaoxiangyii</name>
    <dbReference type="NCBI Taxonomy" id="2566013"/>
    <lineage>
        <taxon>Bacteria</taxon>
        <taxon>Bacillati</taxon>
        <taxon>Actinomycetota</taxon>
        <taxon>Actinomycetes</taxon>
        <taxon>Micrococcales</taxon>
        <taxon>Cellulomonadaceae</taxon>
        <taxon>Cellulomonas</taxon>
    </lineage>
</organism>
<feature type="transmembrane region" description="Helical" evidence="6">
    <location>
        <begin position="325"/>
        <end position="346"/>
    </location>
</feature>
<feature type="transmembrane region" description="Helical" evidence="6">
    <location>
        <begin position="27"/>
        <end position="47"/>
    </location>
</feature>
<feature type="transmembrane region" description="Helical" evidence="6">
    <location>
        <begin position="845"/>
        <end position="868"/>
    </location>
</feature>
<keyword evidence="5 6" id="KW-0472">Membrane</keyword>
<reference evidence="8 9" key="1">
    <citation type="submission" date="2019-04" db="EMBL/GenBank/DDBJ databases">
        <title>Isolation and identification of Cellulomonas shaoxiangyii sp. Nov. isolated from feces of the Tibetan antelopes (Pantholops hodgsonii) in the Qinghai-Tibet plateau of China.</title>
        <authorList>
            <person name="Tian Z."/>
        </authorList>
    </citation>
    <scope>NUCLEOTIDE SEQUENCE [LARGE SCALE GENOMIC DNA]</scope>
    <source>
        <strain evidence="8 9">Z28</strain>
    </source>
</reference>
<evidence type="ECO:0000313" key="9">
    <source>
        <dbReference type="Proteomes" id="UP000296469"/>
    </source>
</evidence>
<evidence type="ECO:0000256" key="5">
    <source>
        <dbReference type="ARBA" id="ARBA00023136"/>
    </source>
</evidence>
<feature type="transmembrane region" description="Helical" evidence="6">
    <location>
        <begin position="450"/>
        <end position="467"/>
    </location>
</feature>
<feature type="transmembrane region" description="Helical" evidence="6">
    <location>
        <begin position="366"/>
        <end position="393"/>
    </location>
</feature>
<comment type="subcellular location">
    <subcellularLocation>
        <location evidence="1">Cell membrane</location>
        <topology evidence="1">Multi-pass membrane protein</topology>
    </subcellularLocation>
</comment>
<dbReference type="AlphaFoldDB" id="A0A4P7SJP8"/>
<dbReference type="RefSeq" id="WP_136225458.1">
    <property type="nucleotide sequence ID" value="NZ_CP039291.1"/>
</dbReference>
<feature type="transmembrane region" description="Helical" evidence="6">
    <location>
        <begin position="399"/>
        <end position="423"/>
    </location>
</feature>
<sequence length="928" mass="93799">MTTPGTRVRATTAGALLLGRRRAAQDAGLLAGTALLLLGALLLALALPRLVDRAADSAARVSVERAGTAADVVASPQGTARDLLGPASATAGWLAAEFPTGLGPRTASARSATFVVPGPRHEFLSRVALVLPVEDEDRDAGLVRWVAGTAPQPVPEELLPGPERPDLPSRVEVGMSAAAAQTLGVRVDDGPFLVERSRTRDRVDTLLVVTGLYEPLDPGHTAWRDLPELVDVVPVSTASDVDTLVGLYVPPEVVSDLTTVVPVEQLRTTVRAPVDTTHATLADLRALRRTVLHVAATSGRVSTDLPAVLDAFEARLVAARAQASLTIIGIAATAALCLVLAGGLLAGRRRVLLAAERARGASLASVVVRALAETVPLVLLTAAVAVAVVLATLPGATGTAAVAVGVAAVAVLAPAVLAAHAAASAWTRRRVPTDAEERAHLATLRTARRVTLELLVVVLAAAAVVSVRRRGLVPVGDGDVDPLLAAAPVLAAAAAALVLVRVAPAAVRAAGRVAARSRGLAAPLAAARAQGAATAVTPLLAVTVAVALVVLSGTLVQSVRAGQEDAADLRVGADVRLDGRLDREVGRAALAALPDAPGVDAVVRGNQLTGRTVGSGLGLSATLLVVDAPELARVRAARGLPVDPGLAALGTPGTDAGTPVPALLSPALVERLAAHPTEGGLRIGVVNDAVTVDVRGTTDLLPDGGAPPLDARAAAPVPLEDDGVVVVDRDALAATGVAVPTPDRAWVSGPGAEAAVDALGLPPATASGITVTTRDGWARAWAGDPLTEALATLQTAGVGVLALLLVLTLVLVVVATSRERGRTLSTLRTLGLDARTARAATLGELAPLVVGGLLGGAVIGLVVPWLVTDALGLPWLTGDPRGGHVVPAVWPVLLAAGALLAALTVAVAVEQLVRRRDRLGEVLRVGDR</sequence>
<evidence type="ECO:0000256" key="2">
    <source>
        <dbReference type="ARBA" id="ARBA00022475"/>
    </source>
</evidence>
<accession>A0A4P7SJP8</accession>
<feature type="transmembrane region" description="Helical" evidence="6">
    <location>
        <begin position="487"/>
        <end position="510"/>
    </location>
</feature>
<feature type="domain" description="ABC3 transporter permease C-terminal" evidence="7">
    <location>
        <begin position="799"/>
        <end position="912"/>
    </location>
</feature>
<proteinExistence type="predicted"/>
<keyword evidence="3 6" id="KW-0812">Transmembrane</keyword>
<feature type="transmembrane region" description="Helical" evidence="6">
    <location>
        <begin position="531"/>
        <end position="551"/>
    </location>
</feature>
<keyword evidence="9" id="KW-1185">Reference proteome</keyword>
<dbReference type="Proteomes" id="UP000296469">
    <property type="component" value="Chromosome"/>
</dbReference>
<gene>
    <name evidence="8" type="ORF">E5225_13215</name>
</gene>
<evidence type="ECO:0000313" key="8">
    <source>
        <dbReference type="EMBL" id="QCB94372.1"/>
    </source>
</evidence>
<evidence type="ECO:0000256" key="6">
    <source>
        <dbReference type="SAM" id="Phobius"/>
    </source>
</evidence>
<keyword evidence="4 6" id="KW-1133">Transmembrane helix</keyword>
<feature type="transmembrane region" description="Helical" evidence="6">
    <location>
        <begin position="888"/>
        <end position="909"/>
    </location>
</feature>
<evidence type="ECO:0000256" key="1">
    <source>
        <dbReference type="ARBA" id="ARBA00004651"/>
    </source>
</evidence>